<dbReference type="PANTHER" id="PTHR16166:SF93">
    <property type="entry name" value="INTERMEMBRANE LIPID TRANSFER PROTEIN VPS13"/>
    <property type="match status" value="1"/>
</dbReference>
<accession>A0A1Y1IF86</accession>
<dbReference type="Pfam" id="PF06101">
    <property type="entry name" value="Vps62"/>
    <property type="match status" value="3"/>
</dbReference>
<dbReference type="GO" id="GO:0045053">
    <property type="term" value="P:protein retention in Golgi apparatus"/>
    <property type="evidence" value="ECO:0000318"/>
    <property type="project" value="GO_Central"/>
</dbReference>
<dbReference type="InterPro" id="IPR009543">
    <property type="entry name" value="VPS13_VAB"/>
</dbReference>
<feature type="region of interest" description="Disordered" evidence="5">
    <location>
        <begin position="2129"/>
        <end position="2151"/>
    </location>
</feature>
<comment type="similarity">
    <text evidence="1">Belongs to the VPS13 family.</text>
</comment>
<dbReference type="Pfam" id="PF25036">
    <property type="entry name" value="VPS13_VAB"/>
    <property type="match status" value="1"/>
</dbReference>
<dbReference type="InterPro" id="IPR026854">
    <property type="entry name" value="VPS13_N"/>
</dbReference>
<name>A0A1Y1IF86_KLENI</name>
<evidence type="ECO:0000256" key="1">
    <source>
        <dbReference type="ARBA" id="ARBA00006545"/>
    </source>
</evidence>
<evidence type="ECO:0000256" key="2">
    <source>
        <dbReference type="ARBA" id="ARBA00022448"/>
    </source>
</evidence>
<evidence type="ECO:0000313" key="8">
    <source>
        <dbReference type="Proteomes" id="UP000054558"/>
    </source>
</evidence>
<dbReference type="PANTHER" id="PTHR16166">
    <property type="entry name" value="VACUOLAR PROTEIN SORTING-ASSOCIATED PROTEIN VPS13"/>
    <property type="match status" value="1"/>
</dbReference>
<keyword evidence="2" id="KW-0813">Transport</keyword>
<dbReference type="OMA" id="ASFHAHN"/>
<dbReference type="Pfam" id="PF12624">
    <property type="entry name" value="VPS13_N"/>
    <property type="match status" value="1"/>
</dbReference>
<feature type="region of interest" description="Disordered" evidence="5">
    <location>
        <begin position="2259"/>
        <end position="2293"/>
    </location>
</feature>
<feature type="domain" description="Peroxin/Ferlin" evidence="6">
    <location>
        <begin position="2977"/>
        <end position="3042"/>
    </location>
</feature>
<dbReference type="Pfam" id="PF25037">
    <property type="entry name" value="VPS13_C"/>
    <property type="match status" value="1"/>
</dbReference>
<dbReference type="GO" id="GO:0006869">
    <property type="term" value="P:lipid transport"/>
    <property type="evidence" value="ECO:0007669"/>
    <property type="project" value="UniProtKB-KW"/>
</dbReference>
<feature type="region of interest" description="Disordered" evidence="5">
    <location>
        <begin position="4363"/>
        <end position="4408"/>
    </location>
</feature>
<sequence>MFEAHVLHMLQRYLGEYVRGLSLEALKISVWQGDVVLKDLQLKAEALNALKLPIIVKAGFLGSIRLKVPWNRLGKEPVVVLLDRIFILAEPLVEAYTGGDDDEEKKREAKRRRIEEAELAMLEARDKKAAPAAPEGGSWIGSLLATVVGNLKLSITNVHIRYEDTTSNVGHPFCAGITLAKLAAVTTDDNGVETFVASGALDRLRKAVELERLAVYHNPNSTPWKVSRKWEDMSPGEWSEIFEPGISGGSVESRPRPGLAEALPQVDWAAGRQYLLQPIGGKLQYLRRGKRDARLPHEPFQRVAVVLDEVALTVSEAQYCDVVKMMERVSEYRARSQYAALRPRVPVHADRQAWWQFAYKAVLQDRNLYRRHMSWQGVQTLCEKRRRYIGLYSSSLQSGAAVGSKVQNQEIRDFDSQLEPEVIMVWRLLAHAQVETAKQREAAAERERLRGSHWWSFGWGSGAQQQEAGDDGGEAGTPKGLTAAEWAKINELLEFQPGEERLEDLTGGEAPNMLATAVDVTMRRNAARMVNAQGQRILEGAFEGFKVGLRLFPKTVEAHVKLDSYGLSAPEGTLVKSVRQEGRDGALTARFVHAPPGDRALDWSLSAGVAPCQVTLWKASLDRCVAFVQAGHAVSPAMSLETAAALESTFEAVRKSARERVAAALEKRLRFAIDLDIDAPKVAIPVAAAGEERVPRTQLLLDFGHFTLRTDPEERPDDLTPEELGLYSRFRVRASDISAWLVDGAYDWAQSRLDGTTQGEAGSSGPAIAQARILPVLDKCGLAAAVHQIHTTHASHPTTRIAARVPTLGFHFSPARYERLMAVMRTLFPLEDQADLTTYLGAPSLAFSKRDHAGKLQVLTWTGIGKTVAQWQQRYAVHAGMYLYLLEGEAARSYMRYSTLYGKQLVPVPPAAIGGWDHVVALCDRGADLSKVAESIHSLVLRFDSADALSAWTSSLNQAIYRASVPLPLTIVGEGLEPASDEEDAEPVDAAAVKSVFFIGVLEELTVSLSARATIAGAINRDRWQEAVILQMRALGGKVELVKRIFDLSIGVGLHSLEIEDVLYGHNGPRCRYIARSLLEAEGEQDGPASPPRIPPLQKLPIKLPERRIILEESVGPDSDDDGFADALEDFAGSPDSVASRRTNFQSPTFSDRLNFDAADDASTDGLPSFAHSGGLLPRVAGGEVSAEVEADFVTMQIVIRQPDSPEYDRLDTQLAIQVATLEFFCNRPTVVALTEFGLDVSTIQAALTAAQEAAAAASVGLVVFGLAGRGKVRIIFQLLLDMDTARIYLNLEDGEQLAVLAEERIHMDLKVYPSSIRIVASLGNLRIADLTLPPGHQYSWACDMRDASSSSLVELQFDSFSKDDDDYAGYEYGLRGNLQAVRLIFLYRFVQELMDYFHALATPDTGTVVQVVENAGVERLIKQSELDGGVALKLDIVADAPVIKMPKTSDSNEFMQLDLGHLQLSNRFEWRGGVKEEPFAVHLDIMEIKGQDLQFIVGIDGQAGRPMFEDVQGVTVTVKRPLRDLFKRLPEVETDVQIQKLRAVMSDKEYHVITACAASNIAEPKRAIPTFRGTGQQSGDAAPDVAAVVDASGTAPGGEAAEVGEAELGLRAPWTTNRVVVRVEQAELELFLGLERDASLASLMIRNLWQVYRSTSAGEQEVLVTLPQFSVMDTRPSTKTEMRFMVGSAIDVDSRGVPVADASLPGAAAPCVATTGSPELPRLTMLLLDYRATKSGRSLALRTQKPRLLVSLDFLLAIADFFVPSFHSSECSAPTVRSDPVGMQGNVRLDGPEYVQEAPDACLSPERQLEVDGPHLSEFVYDGNGGALYLLAEEGGPVVAGLPPAPLILIGNGKRLRFRNVRIQGGVHLDACVHLGADSSYSAAPEDGCVIQDAQGTPAFLLSKPARADEEAGITSSSLTAEGTDLAMALDVQAVGVELTFYDTTKWPVGSVLRPEKLLRARTDFSCMLTSQGEDQRASAVLKGMRLEGGSGLTVIDPFNATLDFSKHNDKQDLALAISPITVRVTGNVLRLLQRLEADLVSTFHLGGDQIAARCSQFDRIWLNETLASSQQQVAFWRPRVPPGYAVVGDCATSGAAPPSQSVMAVSTAFERVKRPLAYELVWTSSSLRTGSSSEDDSGGSEASGGSNGTSARECTVWLPVAPQGYVAVGCVAWRGPHPPPLSLAACVRMDLLTSSSFSDCIYYVKAQPSVGYPYPSSSIWRIENAFGTFVAHMDVNQPPPSSAYDLREFLRYSQITPTATTPGATPRDQPSSPSQSSRRLDMQGSTRGKLESLTSRAGKYYSSVAHFERMWWDKGSDAKRHVSIWRPIVPTGYAMLGDYAMAGYEPPVGGLVMRDDGTGRLARPLGFKARAHLVGKNIEEASVWLPVAPPGYVALGCVGSRGFNPPDPDCVRCVRMDLVNQAHFQARPVWESLGKAGKGASSCSFWRVENQAGTFMVRSDLKPPPWRMAFGLAELGKPKLPENIAMEVKTGRMSITAFDDFSGLMNPVADVSISGTNLLAHGRPELMNAVMITSMAASTFNSQLDAWEPAVEPWEGLVKWESNNDPSEQALPAGSRLRVAASSVINVNVSSASVETLVAAQLAWKRNVELEEDARKELQMALASGGDLADGPVAVEGSSALDQDDFARVTMENKLGLTVFVQAVDADYSSIQQLSAGECAVVRLPPPRFPELYTAGFTHQDETRAPRQFVAVRVSAGWDLPGAAGVSDREYLCALEVLSSGQPRKGRESKVLPQRARTRCVEPGLEVQGRTVVRWDEVFLFEIPAGAGRSELELTVLNQAANGGRGEPVGAASIPVSEASEVQQNKWQVVREHLDPRKGFTWPEVAVKTFPLHVVGDQEKTPAGGQVEVALAFLKSSSTGDADEGLLQRSVQLGLGEDGPWTALRSVLALTTYPERLGDAHFAVDVVLKAGLKFVELRSLVVLANELDCALEVCICPRALLDHADASVNSPADGSAVVVEEQFENQRYQPIRGWGSKWPGNFVPGDPSRWSTADGGQSSQDFINIPLPPGWEWSSDWHVDKVGYVDIDGWAYNMDFKSLRWPPPTVKSRKKGPFDFARRRRWIRTRRRVSDEEGGARLGVGVVPSGGTISMPWTSLRPGSDFCVQVRPQSAAGPTAAWHAWGRPVAKAEIAHPEESLGSDGGGSGSLMRGISGGLARLNSGPSAQNKDGVPGNVFQLRSLSKTEELLLCNPLPRSGEAPHGPAWLSMEADASILYSEMNNPVQDWRLTVAAPLTVSNLLPVRAEYQIWEKPKRTAPVLRQRGVIESGASTQISSVDVRRPIFLSWWPQGAWKPERDLVLISDPTRIEAELPSSFMVSNTRSGRRLRISVEHDLGETDVAAKRVRLYVPYWLKNEAGVPLSYRLTEVEDVGKASKAPRLPSAKPAVRSAAASLQRIVKSLEAIEDQHDLPVMLSLPTSDRVGLAVSLGHDGVVSMAIPFRAFEEQLDRIDLNAVNSSGTYAKLSASIEMSSYGYERTKVIRLQPHTVFTNRLGQTLYIKQLAVPDEDVLGPADVARPLLWRSIYEQELVQVRNDSSRWSQPFSLAAEGMLHITLRTVADNSRQMIRAEIRNGVAASRFSVVFRACSAHGPHKLENRSLVLPIRFRQKGSAESSWVCLRPGSSASFNWEDLLRERMVEVLVDGADPATARSYGLDQVAEYPPLASTRGPVAALHCSVYREGAAMVLRVEDWKPSTGDLAIVSRTPSFAGLGASSDAVEAPGLLNRAEAGKEMEFHMLFDIHDLGISIVDHSPEELLFLAMHGASVAYSTGLAGGITRFEVQVGSLQIDNQLALTPMPVIMALEEATHGVRPECVLKVTLSMQSAPADQVQTYPYVGVQFAESAWLLNIHEPLLWRLVEMLSRLKLGRLVEEHSTSVTVDPRVRIGLLNLTDLHFKLTLLLAPAQRPRGILGFWSTLVTSIGNTNEMQLNFQGRVREDIHMRQSQLVESMMRGARNDLLGQPFHLLTGLDILGNLSSVVGTLSKGAAALSMDKKFIRSRQRQETKGGVEDLGDGLREGGEAFAKGLFRGVTGILTKPVEGFKASGLEGFASGVARGVIGAAAQPMSGVLDLVSKTTDGFNAQGRKISAAITSEQALARSRLPRAIGGDSILRPYDEYKARGQMMMQLAERGTYLGQYDIFKERAKFATSDAYEDHFNLPKNRTLIISHRRVLLLQHPLSLTGKRPDLMKEACSITWHVAWEDLMTTELLHSKHDPPGAPHSRVVLHLRSWSHDARLFDTKEIARVVKCHPGTTEAAKIREAIQQAYEMYGPDRATIAALNSQRRTARKPYAGTSTGAVSGAALGLLAGPAAPIAVPIMATFGALVGGAGQAILQADATQEQDKHGLAVHSDSLVGHRRTGSNPGALHKRRASGDLSRRSGLGEGGAPAADPPACKLVRQFRLMWWDKGAAWSKRYTVSIWRPIAPAGYVVLGDVVQRGYDAPKMAMVYLDDSNGQFAQPVGYDLIWRDTDSGAREPVTIWRPRPPSGYVALGCVAVPDYYEPDRSIVRCVQNECTTAAKLGEEPVWRDHKGAALWQCSLWQVDNQARTFLARRDHQRPSEDGALAVRSIETLE</sequence>
<organism evidence="7 8">
    <name type="scientific">Klebsormidium nitens</name>
    <name type="common">Green alga</name>
    <name type="synonym">Ulothrix nitens</name>
    <dbReference type="NCBI Taxonomy" id="105231"/>
    <lineage>
        <taxon>Eukaryota</taxon>
        <taxon>Viridiplantae</taxon>
        <taxon>Streptophyta</taxon>
        <taxon>Klebsormidiophyceae</taxon>
        <taxon>Klebsormidiales</taxon>
        <taxon>Klebsormidiaceae</taxon>
        <taxon>Klebsormidium</taxon>
    </lineage>
</organism>
<dbReference type="SMART" id="SM00693">
    <property type="entry name" value="DysFN"/>
    <property type="match status" value="1"/>
</dbReference>
<gene>
    <name evidence="7" type="ORF">KFL_004510090</name>
</gene>
<evidence type="ECO:0000256" key="5">
    <source>
        <dbReference type="SAM" id="MobiDB-lite"/>
    </source>
</evidence>
<feature type="region of interest" description="Disordered" evidence="5">
    <location>
        <begin position="3156"/>
        <end position="3193"/>
    </location>
</feature>
<evidence type="ECO:0000256" key="3">
    <source>
        <dbReference type="ARBA" id="ARBA00023055"/>
    </source>
</evidence>
<dbReference type="OrthoDB" id="428159at2759"/>
<feature type="compositionally biased region" description="Low complexity" evidence="5">
    <location>
        <begin position="2259"/>
        <end position="2279"/>
    </location>
</feature>
<dbReference type="InterPro" id="IPR026847">
    <property type="entry name" value="VPS13"/>
</dbReference>
<reference evidence="7 8" key="1">
    <citation type="journal article" date="2014" name="Nat. Commun.">
        <title>Klebsormidium flaccidum genome reveals primary factors for plant terrestrial adaptation.</title>
        <authorList>
            <person name="Hori K."/>
            <person name="Maruyama F."/>
            <person name="Fujisawa T."/>
            <person name="Togashi T."/>
            <person name="Yamamoto N."/>
            <person name="Seo M."/>
            <person name="Sato S."/>
            <person name="Yamada T."/>
            <person name="Mori H."/>
            <person name="Tajima N."/>
            <person name="Moriyama T."/>
            <person name="Ikeuchi M."/>
            <person name="Watanabe M."/>
            <person name="Wada H."/>
            <person name="Kobayashi K."/>
            <person name="Saito M."/>
            <person name="Masuda T."/>
            <person name="Sasaki-Sekimoto Y."/>
            <person name="Mashiguchi K."/>
            <person name="Awai K."/>
            <person name="Shimojima M."/>
            <person name="Masuda S."/>
            <person name="Iwai M."/>
            <person name="Nobusawa T."/>
            <person name="Narise T."/>
            <person name="Kondo S."/>
            <person name="Saito H."/>
            <person name="Sato R."/>
            <person name="Murakawa M."/>
            <person name="Ihara Y."/>
            <person name="Oshima-Yamada Y."/>
            <person name="Ohtaka K."/>
            <person name="Satoh M."/>
            <person name="Sonobe K."/>
            <person name="Ishii M."/>
            <person name="Ohtani R."/>
            <person name="Kanamori-Sato M."/>
            <person name="Honoki R."/>
            <person name="Miyazaki D."/>
            <person name="Mochizuki H."/>
            <person name="Umetsu J."/>
            <person name="Higashi K."/>
            <person name="Shibata D."/>
            <person name="Kamiya Y."/>
            <person name="Sato N."/>
            <person name="Nakamura Y."/>
            <person name="Tabata S."/>
            <person name="Ida S."/>
            <person name="Kurokawa K."/>
            <person name="Ohta H."/>
        </authorList>
    </citation>
    <scope>NUCLEOTIDE SEQUENCE [LARGE SCALE GENOMIC DNA]</scope>
    <source>
        <strain evidence="7 8">NIES-2285</strain>
    </source>
</reference>
<evidence type="ECO:0000259" key="6">
    <source>
        <dbReference type="SMART" id="SM00693"/>
    </source>
</evidence>
<keyword evidence="4" id="KW-0175">Coiled coil</keyword>
<dbReference type="GO" id="GO:0006623">
    <property type="term" value="P:protein targeting to vacuole"/>
    <property type="evidence" value="ECO:0000318"/>
    <property type="project" value="GO_Central"/>
</dbReference>
<evidence type="ECO:0000256" key="4">
    <source>
        <dbReference type="SAM" id="Coils"/>
    </source>
</evidence>
<protein>
    <submittedName>
        <fullName evidence="7">Vacuolar protein sorting-associated protein</fullName>
    </submittedName>
</protein>
<dbReference type="InterPro" id="IPR056748">
    <property type="entry name" value="VPS13-like_C"/>
</dbReference>
<dbReference type="Proteomes" id="UP000054558">
    <property type="component" value="Unassembled WGS sequence"/>
</dbReference>
<feature type="coiled-coil region" evidence="4">
    <location>
        <begin position="100"/>
        <end position="127"/>
    </location>
</feature>
<evidence type="ECO:0000313" key="7">
    <source>
        <dbReference type="EMBL" id="GAQ88682.1"/>
    </source>
</evidence>
<dbReference type="InterPro" id="IPR009291">
    <property type="entry name" value="Vps62"/>
</dbReference>
<proteinExistence type="inferred from homology"/>
<dbReference type="GO" id="GO:0016020">
    <property type="term" value="C:membrane"/>
    <property type="evidence" value="ECO:0007669"/>
    <property type="project" value="InterPro"/>
</dbReference>
<keyword evidence="8" id="KW-1185">Reference proteome</keyword>
<keyword evidence="3" id="KW-0445">Lipid transport</keyword>
<dbReference type="InterPro" id="IPR006614">
    <property type="entry name" value="Peroxin/Ferlin"/>
</dbReference>
<dbReference type="EMBL" id="DF237400">
    <property type="protein sequence ID" value="GAQ88682.1"/>
    <property type="molecule type" value="Genomic_DNA"/>
</dbReference>
<dbReference type="STRING" id="105231.A0A1Y1IF86"/>